<dbReference type="SUPFAM" id="SSF53098">
    <property type="entry name" value="Ribonuclease H-like"/>
    <property type="match status" value="1"/>
</dbReference>
<dbReference type="AlphaFoldDB" id="A0A6A6KN08"/>
<dbReference type="Pfam" id="PF05699">
    <property type="entry name" value="Dimer_Tnp_hAT"/>
    <property type="match status" value="1"/>
</dbReference>
<organism evidence="3 4">
    <name type="scientific">Hevea brasiliensis</name>
    <name type="common">Para rubber tree</name>
    <name type="synonym">Siphonia brasiliensis</name>
    <dbReference type="NCBI Taxonomy" id="3981"/>
    <lineage>
        <taxon>Eukaryota</taxon>
        <taxon>Viridiplantae</taxon>
        <taxon>Streptophyta</taxon>
        <taxon>Embryophyta</taxon>
        <taxon>Tracheophyta</taxon>
        <taxon>Spermatophyta</taxon>
        <taxon>Magnoliopsida</taxon>
        <taxon>eudicotyledons</taxon>
        <taxon>Gunneridae</taxon>
        <taxon>Pentapetalae</taxon>
        <taxon>rosids</taxon>
        <taxon>fabids</taxon>
        <taxon>Malpighiales</taxon>
        <taxon>Euphorbiaceae</taxon>
        <taxon>Crotonoideae</taxon>
        <taxon>Micrandreae</taxon>
        <taxon>Hevea</taxon>
    </lineage>
</organism>
<evidence type="ECO:0000259" key="2">
    <source>
        <dbReference type="Pfam" id="PF05699"/>
    </source>
</evidence>
<proteinExistence type="predicted"/>
<feature type="domain" description="HAT C-terminal dimerisation" evidence="2">
    <location>
        <begin position="183"/>
        <end position="225"/>
    </location>
</feature>
<sequence length="225" mass="25597">MEKVQAPIPAPSLSVGLTLSTEKSLSRHSQCAFSASSKPPIIPPKMPQPDGNEIDEGNITQSIAHPTLKSRSGVWVHFEKLINSEDSEIGRARCVWCKKDLNSKYIIYYSESEAQLLVDRVINDLKEMLNEYMRDDDQACTGDSGSSQKANVEKCNNAMMEEDEEINDYFVQMDEPKLASQSELDRYLEELLEKFNKDFDLLLWWKVNSVRYLILSKIAKDVLAI</sequence>
<dbReference type="InterPro" id="IPR008906">
    <property type="entry name" value="HATC_C_dom"/>
</dbReference>
<dbReference type="InterPro" id="IPR012337">
    <property type="entry name" value="RNaseH-like_sf"/>
</dbReference>
<accession>A0A6A6KN08</accession>
<comment type="caution">
    <text evidence="3">The sequence shown here is derived from an EMBL/GenBank/DDBJ whole genome shotgun (WGS) entry which is preliminary data.</text>
</comment>
<dbReference type="EMBL" id="JAAGAX010000016">
    <property type="protein sequence ID" value="KAF2288819.1"/>
    <property type="molecule type" value="Genomic_DNA"/>
</dbReference>
<keyword evidence="4" id="KW-1185">Reference proteome</keyword>
<gene>
    <name evidence="3" type="ORF">GH714_015195</name>
</gene>
<dbReference type="GO" id="GO:0046983">
    <property type="term" value="F:protein dimerization activity"/>
    <property type="evidence" value="ECO:0007669"/>
    <property type="project" value="InterPro"/>
</dbReference>
<dbReference type="Proteomes" id="UP000467840">
    <property type="component" value="Chromosome 8"/>
</dbReference>
<feature type="region of interest" description="Disordered" evidence="1">
    <location>
        <begin position="33"/>
        <end position="52"/>
    </location>
</feature>
<evidence type="ECO:0000256" key="1">
    <source>
        <dbReference type="SAM" id="MobiDB-lite"/>
    </source>
</evidence>
<dbReference type="PANTHER" id="PTHR23272">
    <property type="entry name" value="BED FINGER-RELATED"/>
    <property type="match status" value="1"/>
</dbReference>
<evidence type="ECO:0000313" key="3">
    <source>
        <dbReference type="EMBL" id="KAF2288819.1"/>
    </source>
</evidence>
<evidence type="ECO:0000313" key="4">
    <source>
        <dbReference type="Proteomes" id="UP000467840"/>
    </source>
</evidence>
<reference evidence="3 4" key="1">
    <citation type="journal article" date="2020" name="Mol. Plant">
        <title>The Chromosome-Based Rubber Tree Genome Provides New Insights into Spurge Genome Evolution and Rubber Biosynthesis.</title>
        <authorList>
            <person name="Liu J."/>
            <person name="Shi C."/>
            <person name="Shi C.C."/>
            <person name="Li W."/>
            <person name="Zhang Q.J."/>
            <person name="Zhang Y."/>
            <person name="Li K."/>
            <person name="Lu H.F."/>
            <person name="Shi C."/>
            <person name="Zhu S.T."/>
            <person name="Xiao Z.Y."/>
            <person name="Nan H."/>
            <person name="Yue Y."/>
            <person name="Zhu X.G."/>
            <person name="Wu Y."/>
            <person name="Hong X.N."/>
            <person name="Fan G.Y."/>
            <person name="Tong Y."/>
            <person name="Zhang D."/>
            <person name="Mao C.L."/>
            <person name="Liu Y.L."/>
            <person name="Hao S.J."/>
            <person name="Liu W.Q."/>
            <person name="Lv M.Q."/>
            <person name="Zhang H.B."/>
            <person name="Liu Y."/>
            <person name="Hu-Tang G.R."/>
            <person name="Wang J.P."/>
            <person name="Wang J.H."/>
            <person name="Sun Y.H."/>
            <person name="Ni S.B."/>
            <person name="Chen W.B."/>
            <person name="Zhang X.C."/>
            <person name="Jiao Y.N."/>
            <person name="Eichler E.E."/>
            <person name="Li G.H."/>
            <person name="Liu X."/>
            <person name="Gao L.Z."/>
        </authorList>
    </citation>
    <scope>NUCLEOTIDE SEQUENCE [LARGE SCALE GENOMIC DNA]</scope>
    <source>
        <strain evidence="4">cv. GT1</strain>
        <tissue evidence="3">Leaf</tissue>
    </source>
</reference>
<dbReference type="PANTHER" id="PTHR23272:SF161">
    <property type="entry name" value="ZINC FINGER BED DOMAIN-CONTAINING PROTEIN RICESLEEPER 1-LIKE"/>
    <property type="match status" value="1"/>
</dbReference>
<name>A0A6A6KN08_HEVBR</name>
<protein>
    <recommendedName>
        <fullName evidence="2">HAT C-terminal dimerisation domain-containing protein</fullName>
    </recommendedName>
</protein>